<dbReference type="SMART" id="SM00028">
    <property type="entry name" value="TPR"/>
    <property type="match status" value="5"/>
</dbReference>
<dbReference type="PANTHER" id="PTHR45641">
    <property type="entry name" value="TETRATRICOPEPTIDE REPEAT PROTEIN (AFU_ORTHOLOGUE AFUA_6G03870)"/>
    <property type="match status" value="1"/>
</dbReference>
<protein>
    <recommendedName>
        <fullName evidence="5">Tetratricopeptide repeat protein</fullName>
    </recommendedName>
</protein>
<name>A0A7Y3RMP3_9PROT</name>
<dbReference type="InterPro" id="IPR011990">
    <property type="entry name" value="TPR-like_helical_dom_sf"/>
</dbReference>
<accession>A0A7Y3RMP3</accession>
<evidence type="ECO:0008006" key="5">
    <source>
        <dbReference type="Google" id="ProtNLM"/>
    </source>
</evidence>
<comment type="caution">
    <text evidence="3">The sequence shown here is derived from an EMBL/GenBank/DDBJ whole genome shotgun (WGS) entry which is preliminary data.</text>
</comment>
<evidence type="ECO:0000256" key="2">
    <source>
        <dbReference type="ARBA" id="ARBA00022803"/>
    </source>
</evidence>
<dbReference type="EMBL" id="JABFCX010000002">
    <property type="protein sequence ID" value="NNU16440.1"/>
    <property type="molecule type" value="Genomic_DNA"/>
</dbReference>
<dbReference type="InterPro" id="IPR019734">
    <property type="entry name" value="TPR_rpt"/>
</dbReference>
<feature type="non-terminal residue" evidence="3">
    <location>
        <position position="587"/>
    </location>
</feature>
<evidence type="ECO:0000313" key="4">
    <source>
        <dbReference type="Proteomes" id="UP000536835"/>
    </source>
</evidence>
<dbReference type="PANTHER" id="PTHR45641:SF19">
    <property type="entry name" value="NEPHROCYSTIN-3"/>
    <property type="match status" value="1"/>
</dbReference>
<dbReference type="Gene3D" id="1.25.40.10">
    <property type="entry name" value="Tetratricopeptide repeat domain"/>
    <property type="match status" value="2"/>
</dbReference>
<proteinExistence type="predicted"/>
<gene>
    <name evidence="3" type="ORF">HK107_08920</name>
</gene>
<dbReference type="AlphaFoldDB" id="A0A7Y3RMP3"/>
<sequence>MIPILGEVTCLSIAADIATTGVVAGTIAKYRDICDRARRLDDETNEHIGRALLTAHYRSAREVFLLTREQHPPKRFSLHVGPPQPKLALRFIAEQYLLLSKELPRARLEALTAEWRSALDWALSDHDLDPHELSAGFGSRLADAARSQFDSDIEDWRRRDSLAAERAASLFTEPSGYLAYFRGALWQEFKSERRPEFRRAYGVILQRETKDGIAQLKVAHAQSTQAILDRIDGAEKFLGEKIDDLAAQGDTQHKELLARFRHQDALIEKLTNSLGDKDASPAAREDQAEAIEHIVTSDDKVDERASELLAEGAVDDGFDLLVARAEREMETAVQRYRDIADLAQFVRIKTAVLAMEKVCAGAPVFWDWVKLSRFLKIDGRLKDAEVAARKALAAAEDDRDRSVGNNELGDVRVAQGDLPGALSSYEAGLAIAEELAGRDAGNTEWQRDLSVSHNKIGDVRRAQGDLPGALSSYEAGLAIREELAGRDAGNTEWQRDLSVSHDRIGDVRRAQGDLPGALSSYEAGLAIAEELAGRDAGNTEWQRDLSVSHNKIGDVRRAQGDLPGALSSYEAGLAIAEELAGRDAGNT</sequence>
<evidence type="ECO:0000256" key="1">
    <source>
        <dbReference type="ARBA" id="ARBA00022737"/>
    </source>
</evidence>
<reference evidence="3 4" key="1">
    <citation type="submission" date="2020-05" db="EMBL/GenBank/DDBJ databases">
        <title>Parvularcula mediterraneae sp. nov., isolated from polypropylene straw from shallow seawater of the seashore of Laganas in Zakynthos island, Greece.</title>
        <authorList>
            <person name="Szabo I."/>
            <person name="Al-Omari J."/>
            <person name="Rado J."/>
            <person name="Szerdahelyi G.S."/>
        </authorList>
    </citation>
    <scope>NUCLEOTIDE SEQUENCE [LARGE SCALE GENOMIC DNA]</scope>
    <source>
        <strain evidence="3 4">ZS-1/3</strain>
    </source>
</reference>
<dbReference type="SUPFAM" id="SSF48452">
    <property type="entry name" value="TPR-like"/>
    <property type="match status" value="1"/>
</dbReference>
<dbReference type="Proteomes" id="UP000536835">
    <property type="component" value="Unassembled WGS sequence"/>
</dbReference>
<evidence type="ECO:0000313" key="3">
    <source>
        <dbReference type="EMBL" id="NNU16440.1"/>
    </source>
</evidence>
<keyword evidence="2" id="KW-0802">TPR repeat</keyword>
<organism evidence="3 4">
    <name type="scientific">Parvularcula mediterranea</name>
    <dbReference type="NCBI Taxonomy" id="2732508"/>
    <lineage>
        <taxon>Bacteria</taxon>
        <taxon>Pseudomonadati</taxon>
        <taxon>Pseudomonadota</taxon>
        <taxon>Alphaproteobacteria</taxon>
        <taxon>Parvularculales</taxon>
        <taxon>Parvularculaceae</taxon>
        <taxon>Parvularcula</taxon>
    </lineage>
</organism>
<keyword evidence="4" id="KW-1185">Reference proteome</keyword>
<keyword evidence="1" id="KW-0677">Repeat</keyword>